<dbReference type="UniPathway" id="UPA00053">
    <property type="reaction ID" value="UER00089"/>
</dbReference>
<dbReference type="NCBIfam" id="TIGR01356">
    <property type="entry name" value="aroA"/>
    <property type="match status" value="1"/>
</dbReference>
<dbReference type="OrthoDB" id="9809920at2"/>
<keyword evidence="12" id="KW-1185">Reference proteome</keyword>
<dbReference type="PROSITE" id="PS00885">
    <property type="entry name" value="EPSP_SYNTHASE_2"/>
    <property type="match status" value="1"/>
</dbReference>
<protein>
    <recommendedName>
        <fullName evidence="3 9">3-phosphoshikimate 1-carboxyvinyltransferase</fullName>
        <ecNumber evidence="3 9">2.5.1.19</ecNumber>
    </recommendedName>
</protein>
<dbReference type="PANTHER" id="PTHR21090:SF5">
    <property type="entry name" value="PENTAFUNCTIONAL AROM POLYPEPTIDE"/>
    <property type="match status" value="1"/>
</dbReference>
<comment type="catalytic activity">
    <reaction evidence="8">
        <text>3-phosphoshikimate + phosphoenolpyruvate = 5-O-(1-carboxyvinyl)-3-phosphoshikimate + phosphate</text>
        <dbReference type="Rhea" id="RHEA:21256"/>
        <dbReference type="ChEBI" id="CHEBI:43474"/>
        <dbReference type="ChEBI" id="CHEBI:57701"/>
        <dbReference type="ChEBI" id="CHEBI:58702"/>
        <dbReference type="ChEBI" id="CHEBI:145989"/>
        <dbReference type="EC" id="2.5.1.19"/>
    </reaction>
    <physiologicalReaction direction="left-to-right" evidence="8">
        <dbReference type="Rhea" id="RHEA:21257"/>
    </physiologicalReaction>
</comment>
<evidence type="ECO:0000256" key="3">
    <source>
        <dbReference type="ARBA" id="ARBA00012450"/>
    </source>
</evidence>
<sequence>MTARQLVVSALADSPSRLEGALRSRDTDLMIEALKNMGVQIDGDGDTLDITPAPLKSAHVEVGLAGTVFRFLAAVGVLADGPVSFDGDKAMYARPIEPLLDALDQLGATITAGNGPGGRTLPLTVSGPVSGNEVTVDASGSSQFISAMLLLAPRLPGGLTIKLAGTAVPSLPHISMTVEALRNAGADITENLEGPISWVVSPGPLNPGTVVIEPDLSNASPFLAAAAATGGSVSVPRWPAETTQAGALIVPILEKMGATSELEDGTLTITGPETLKGIELDMHEAGELTPTVAALAALAETPSRLSGIAHLRGHETDRLAAISTEITKLGGVCVETANGLYIEPKPMHGGVVDSYEDHRMATFGAILGLAVEGVSVLDIGCTSKTMPDFPGMWTNLVT</sequence>
<evidence type="ECO:0000256" key="5">
    <source>
        <dbReference type="ARBA" id="ARBA00022605"/>
    </source>
</evidence>
<dbReference type="PIRSF" id="PIRSF000505">
    <property type="entry name" value="EPSPS"/>
    <property type="match status" value="1"/>
</dbReference>
<accession>A0A3S9PXQ4</accession>
<evidence type="ECO:0000256" key="7">
    <source>
        <dbReference type="ARBA" id="ARBA00023141"/>
    </source>
</evidence>
<evidence type="ECO:0000256" key="9">
    <source>
        <dbReference type="NCBIfam" id="TIGR01356"/>
    </source>
</evidence>
<proteinExistence type="inferred from homology"/>
<feature type="domain" description="Enolpyruvate transferase" evidence="10">
    <location>
        <begin position="1"/>
        <end position="391"/>
    </location>
</feature>
<evidence type="ECO:0000313" key="11">
    <source>
        <dbReference type="EMBL" id="AZQ77141.1"/>
    </source>
</evidence>
<dbReference type="AlphaFoldDB" id="A0A3S9PXQ4"/>
<keyword evidence="7" id="KW-0057">Aromatic amino acid biosynthesis</keyword>
<dbReference type="GO" id="GO:0009073">
    <property type="term" value="P:aromatic amino acid family biosynthetic process"/>
    <property type="evidence" value="ECO:0007669"/>
    <property type="project" value="UniProtKB-KW"/>
</dbReference>
<organism evidence="11 12">
    <name type="scientific">Flaviflexus ciconiae</name>
    <dbReference type="NCBI Taxonomy" id="2496867"/>
    <lineage>
        <taxon>Bacteria</taxon>
        <taxon>Bacillati</taxon>
        <taxon>Actinomycetota</taxon>
        <taxon>Actinomycetes</taxon>
        <taxon>Actinomycetales</taxon>
        <taxon>Actinomycetaceae</taxon>
        <taxon>Flaviflexus</taxon>
    </lineage>
</organism>
<dbReference type="InterPro" id="IPR036968">
    <property type="entry name" value="Enolpyruvate_Tfrase_sf"/>
</dbReference>
<dbReference type="KEGG" id="flh:EJ997_07155"/>
<evidence type="ECO:0000313" key="12">
    <source>
        <dbReference type="Proteomes" id="UP000280344"/>
    </source>
</evidence>
<evidence type="ECO:0000259" key="10">
    <source>
        <dbReference type="Pfam" id="PF00275"/>
    </source>
</evidence>
<dbReference type="InterPro" id="IPR006264">
    <property type="entry name" value="EPSP_synthase"/>
</dbReference>
<dbReference type="RefSeq" id="WP_126703946.1">
    <property type="nucleotide sequence ID" value="NZ_CP034593.1"/>
</dbReference>
<keyword evidence="5" id="KW-0028">Amino-acid biosynthesis</keyword>
<keyword evidence="4" id="KW-0963">Cytoplasm</keyword>
<dbReference type="InterPro" id="IPR023193">
    <property type="entry name" value="EPSP_synthase_CS"/>
</dbReference>
<dbReference type="InterPro" id="IPR001986">
    <property type="entry name" value="Enolpyruvate_Tfrase_dom"/>
</dbReference>
<comment type="pathway">
    <text evidence="1">Metabolic intermediate biosynthesis; chorismate biosynthesis; chorismate from D-erythrose 4-phosphate and phosphoenolpyruvate: step 6/7.</text>
</comment>
<dbReference type="GO" id="GO:0008652">
    <property type="term" value="P:amino acid biosynthetic process"/>
    <property type="evidence" value="ECO:0007669"/>
    <property type="project" value="UniProtKB-KW"/>
</dbReference>
<evidence type="ECO:0000256" key="4">
    <source>
        <dbReference type="ARBA" id="ARBA00022490"/>
    </source>
</evidence>
<reference evidence="11 12" key="1">
    <citation type="submission" date="2018-12" db="EMBL/GenBank/DDBJ databases">
        <title>Complete genome sequence of Flaviflexus sp. H23T48.</title>
        <authorList>
            <person name="Bae J.-W."/>
            <person name="Lee J.-Y."/>
        </authorList>
    </citation>
    <scope>NUCLEOTIDE SEQUENCE [LARGE SCALE GENOMIC DNA]</scope>
    <source>
        <strain evidence="11 12">H23T48</strain>
    </source>
</reference>
<keyword evidence="6 11" id="KW-0808">Transferase</keyword>
<evidence type="ECO:0000256" key="6">
    <source>
        <dbReference type="ARBA" id="ARBA00022679"/>
    </source>
</evidence>
<dbReference type="EMBL" id="CP034593">
    <property type="protein sequence ID" value="AZQ77141.1"/>
    <property type="molecule type" value="Genomic_DNA"/>
</dbReference>
<dbReference type="PANTHER" id="PTHR21090">
    <property type="entry name" value="AROM/DEHYDROQUINATE SYNTHASE"/>
    <property type="match status" value="1"/>
</dbReference>
<dbReference type="EC" id="2.5.1.19" evidence="3 9"/>
<name>A0A3S9PXQ4_9ACTO</name>
<evidence type="ECO:0000256" key="2">
    <source>
        <dbReference type="ARBA" id="ARBA00009948"/>
    </source>
</evidence>
<dbReference type="Gene3D" id="3.65.10.10">
    <property type="entry name" value="Enolpyruvate transferase domain"/>
    <property type="match status" value="2"/>
</dbReference>
<dbReference type="CDD" id="cd01556">
    <property type="entry name" value="EPSP_synthase"/>
    <property type="match status" value="1"/>
</dbReference>
<dbReference type="InterPro" id="IPR013792">
    <property type="entry name" value="RNA3'P_cycl/enolpyr_Trfase_a/b"/>
</dbReference>
<gene>
    <name evidence="11" type="primary">aroA</name>
    <name evidence="11" type="ORF">EJ997_07155</name>
</gene>
<evidence type="ECO:0000256" key="1">
    <source>
        <dbReference type="ARBA" id="ARBA00004811"/>
    </source>
</evidence>
<dbReference type="GO" id="GO:0009423">
    <property type="term" value="P:chorismate biosynthetic process"/>
    <property type="evidence" value="ECO:0007669"/>
    <property type="project" value="UniProtKB-UniRule"/>
</dbReference>
<dbReference type="Pfam" id="PF00275">
    <property type="entry name" value="EPSP_synthase"/>
    <property type="match status" value="1"/>
</dbReference>
<dbReference type="SUPFAM" id="SSF55205">
    <property type="entry name" value="EPT/RTPC-like"/>
    <property type="match status" value="1"/>
</dbReference>
<dbReference type="GO" id="GO:0003866">
    <property type="term" value="F:3-phosphoshikimate 1-carboxyvinyltransferase activity"/>
    <property type="evidence" value="ECO:0007669"/>
    <property type="project" value="UniProtKB-UniRule"/>
</dbReference>
<comment type="similarity">
    <text evidence="2">Belongs to the EPSP synthase family.</text>
</comment>
<dbReference type="FunFam" id="3.65.10.10:FF:000010">
    <property type="entry name" value="3-phosphoshikimate 1-carboxyvinyltransferase"/>
    <property type="match status" value="1"/>
</dbReference>
<dbReference type="Proteomes" id="UP000280344">
    <property type="component" value="Chromosome"/>
</dbReference>
<evidence type="ECO:0000256" key="8">
    <source>
        <dbReference type="ARBA" id="ARBA00044633"/>
    </source>
</evidence>